<protein>
    <submittedName>
        <fullName evidence="1">Uncharacterized protein</fullName>
    </submittedName>
</protein>
<proteinExistence type="predicted"/>
<evidence type="ECO:0000313" key="1">
    <source>
        <dbReference type="EMBL" id="ROP38132.1"/>
    </source>
</evidence>
<accession>A0A3N1H7A6</accession>
<name>A0A3N1H7A6_9PSEU</name>
<dbReference type="EMBL" id="RJKM01000001">
    <property type="protein sequence ID" value="ROP38132.1"/>
    <property type="molecule type" value="Genomic_DNA"/>
</dbReference>
<evidence type="ECO:0000313" key="2">
    <source>
        <dbReference type="Proteomes" id="UP000268727"/>
    </source>
</evidence>
<keyword evidence="2" id="KW-1185">Reference proteome</keyword>
<organism evidence="1 2">
    <name type="scientific">Saccharothrix texasensis</name>
    <dbReference type="NCBI Taxonomy" id="103734"/>
    <lineage>
        <taxon>Bacteria</taxon>
        <taxon>Bacillati</taxon>
        <taxon>Actinomycetota</taxon>
        <taxon>Actinomycetes</taxon>
        <taxon>Pseudonocardiales</taxon>
        <taxon>Pseudonocardiaceae</taxon>
        <taxon>Saccharothrix</taxon>
    </lineage>
</organism>
<sequence length="381" mass="42714">MFHASASTLKFTEGRAVVVVADGSHSLSHRLRALREEQWPDVVITQSDLAQAFSADKPASVPLLSSWESRGKPRTPPLNRLAAYATFFATERSVATRPYRLIPVDELTPEELRRREELLRELVALRAAVEREDGTTPAQDRADRGFWYFDDRHDITIVVAQLPAGMRAAMPYSDPTQPDYVELYTYADLDALIELHGHIRALNPRSQVNFRIASNLAPDDYTTHLVLLGGVDWNLVTRELLDRVDLPITQVARHDEAEAGGFVVRDGEGHERLFAPKLGNSRGHEVLIEDVGHFYRGTNPFNHKRTVTICNGQYGRGTLGVVRALTDGRFRDRNGAYLETRFAGTDAFSILTRVQVVNGQVVTPDWNLPESRLVEWPEGPG</sequence>
<reference evidence="1 2" key="1">
    <citation type="submission" date="2018-11" db="EMBL/GenBank/DDBJ databases">
        <title>Sequencing the genomes of 1000 actinobacteria strains.</title>
        <authorList>
            <person name="Klenk H.-P."/>
        </authorList>
    </citation>
    <scope>NUCLEOTIDE SEQUENCE [LARGE SCALE GENOMIC DNA]</scope>
    <source>
        <strain evidence="1 2">DSM 44231</strain>
    </source>
</reference>
<dbReference type="Proteomes" id="UP000268727">
    <property type="component" value="Unassembled WGS sequence"/>
</dbReference>
<gene>
    <name evidence="1" type="ORF">EDD40_3472</name>
</gene>
<dbReference type="AlphaFoldDB" id="A0A3N1H7A6"/>
<comment type="caution">
    <text evidence="1">The sequence shown here is derived from an EMBL/GenBank/DDBJ whole genome shotgun (WGS) entry which is preliminary data.</text>
</comment>